<dbReference type="EMBL" id="CP049109">
    <property type="protein sequence ID" value="QIG80824.1"/>
    <property type="molecule type" value="Genomic_DNA"/>
</dbReference>
<dbReference type="SUPFAM" id="SSF54862">
    <property type="entry name" value="4Fe-4S ferredoxins"/>
    <property type="match status" value="1"/>
</dbReference>
<dbReference type="AlphaFoldDB" id="A0A6G6Y7A5"/>
<dbReference type="Gene3D" id="3.30.70.20">
    <property type="match status" value="1"/>
</dbReference>
<keyword evidence="2" id="KW-1185">Reference proteome</keyword>
<dbReference type="Proteomes" id="UP000501568">
    <property type="component" value="Chromosome"/>
</dbReference>
<evidence type="ECO:0000313" key="2">
    <source>
        <dbReference type="Proteomes" id="UP000501568"/>
    </source>
</evidence>
<evidence type="ECO:0000313" key="1">
    <source>
        <dbReference type="EMBL" id="QIG80824.1"/>
    </source>
</evidence>
<dbReference type="Pfam" id="PF13459">
    <property type="entry name" value="Fer4_15"/>
    <property type="match status" value="1"/>
</dbReference>
<gene>
    <name evidence="1" type="ORF">G5C33_14185</name>
</gene>
<protein>
    <submittedName>
        <fullName evidence="1">Ferredoxin</fullName>
    </submittedName>
</protein>
<accession>A0A6G6Y7A5</accession>
<dbReference type="KEGG" id="spzr:G5C33_14185"/>
<sequence length="75" mass="8143">MKIRIEKAACVGNARCAAVSEELYPLDEDGYIDTEGFEVPAGQETLAKRGAKACPERIIFVIEDDGSTSWPPKGK</sequence>
<dbReference type="RefSeq" id="WP_165327832.1">
    <property type="nucleotide sequence ID" value="NZ_CP049109.1"/>
</dbReference>
<name>A0A6G6Y7A5_9SPHN</name>
<reference evidence="1 2" key="1">
    <citation type="submission" date="2020-02" db="EMBL/GenBank/DDBJ databases">
        <authorList>
            <person name="Zheng R.K."/>
            <person name="Sun C.M."/>
        </authorList>
    </citation>
    <scope>NUCLEOTIDE SEQUENCE [LARGE SCALE GENOMIC DNA]</scope>
    <source>
        <strain evidence="2">zrk23</strain>
    </source>
</reference>
<proteinExistence type="predicted"/>
<organism evidence="1 2">
    <name type="scientific">Stakelama tenebrarum</name>
    <dbReference type="NCBI Taxonomy" id="2711215"/>
    <lineage>
        <taxon>Bacteria</taxon>
        <taxon>Pseudomonadati</taxon>
        <taxon>Pseudomonadota</taxon>
        <taxon>Alphaproteobacteria</taxon>
        <taxon>Sphingomonadales</taxon>
        <taxon>Sphingomonadaceae</taxon>
        <taxon>Stakelama</taxon>
    </lineage>
</organism>